<evidence type="ECO:0000313" key="2">
    <source>
        <dbReference type="Proteomes" id="UP001443914"/>
    </source>
</evidence>
<accession>A0AAW1HEY3</accession>
<name>A0AAW1HEY3_SAPOF</name>
<dbReference type="EMBL" id="JBDFQZ010000012">
    <property type="protein sequence ID" value="KAK9674585.1"/>
    <property type="molecule type" value="Genomic_DNA"/>
</dbReference>
<evidence type="ECO:0008006" key="3">
    <source>
        <dbReference type="Google" id="ProtNLM"/>
    </source>
</evidence>
<dbReference type="Proteomes" id="UP001443914">
    <property type="component" value="Unassembled WGS sequence"/>
</dbReference>
<sequence>MASPRLGDATKHVISIGMLHGYLCMNIIDIRNSRHGVESWVMKEYGNTESWTHWCLVKNVELERRPGLCNYKVMESRQKGKILVLTPSGYLLTYDLRRQQCLDKQLRVQGFDPKQGMQLHCPGFFSLLQWPMQPPKQLAG</sequence>
<protein>
    <recommendedName>
        <fullName evidence="3">F-box associated domain-containing protein</fullName>
    </recommendedName>
</protein>
<dbReference type="AlphaFoldDB" id="A0AAW1HEY3"/>
<evidence type="ECO:0000313" key="1">
    <source>
        <dbReference type="EMBL" id="KAK9674585.1"/>
    </source>
</evidence>
<comment type="caution">
    <text evidence="1">The sequence shown here is derived from an EMBL/GenBank/DDBJ whole genome shotgun (WGS) entry which is preliminary data.</text>
</comment>
<proteinExistence type="predicted"/>
<gene>
    <name evidence="1" type="ORF">RND81_12G242500</name>
</gene>
<keyword evidence="2" id="KW-1185">Reference proteome</keyword>
<reference evidence="1" key="1">
    <citation type="submission" date="2024-03" db="EMBL/GenBank/DDBJ databases">
        <title>WGS assembly of Saponaria officinalis var. Norfolk2.</title>
        <authorList>
            <person name="Jenkins J."/>
            <person name="Shu S."/>
            <person name="Grimwood J."/>
            <person name="Barry K."/>
            <person name="Goodstein D."/>
            <person name="Schmutz J."/>
            <person name="Leebens-Mack J."/>
            <person name="Osbourn A."/>
        </authorList>
    </citation>
    <scope>NUCLEOTIDE SEQUENCE [LARGE SCALE GENOMIC DNA]</scope>
    <source>
        <strain evidence="1">JIC</strain>
    </source>
</reference>
<organism evidence="1 2">
    <name type="scientific">Saponaria officinalis</name>
    <name type="common">Common soapwort</name>
    <name type="synonym">Lychnis saponaria</name>
    <dbReference type="NCBI Taxonomy" id="3572"/>
    <lineage>
        <taxon>Eukaryota</taxon>
        <taxon>Viridiplantae</taxon>
        <taxon>Streptophyta</taxon>
        <taxon>Embryophyta</taxon>
        <taxon>Tracheophyta</taxon>
        <taxon>Spermatophyta</taxon>
        <taxon>Magnoliopsida</taxon>
        <taxon>eudicotyledons</taxon>
        <taxon>Gunneridae</taxon>
        <taxon>Pentapetalae</taxon>
        <taxon>Caryophyllales</taxon>
        <taxon>Caryophyllaceae</taxon>
        <taxon>Caryophylleae</taxon>
        <taxon>Saponaria</taxon>
    </lineage>
</organism>